<comment type="caution">
    <text evidence="5">The sequence shown here is derived from an EMBL/GenBank/DDBJ whole genome shotgun (WGS) entry which is preliminary data.</text>
</comment>
<proteinExistence type="inferred from homology"/>
<dbReference type="Pfam" id="PF00483">
    <property type="entry name" value="NTP_transferase"/>
    <property type="match status" value="1"/>
</dbReference>
<accession>A0A9D9DFV4</accession>
<evidence type="ECO:0000259" key="3">
    <source>
        <dbReference type="Pfam" id="PF00483"/>
    </source>
</evidence>
<dbReference type="SUPFAM" id="SSF53448">
    <property type="entry name" value="Nucleotide-diphospho-sugar transferases"/>
    <property type="match status" value="1"/>
</dbReference>
<dbReference type="InterPro" id="IPR029044">
    <property type="entry name" value="Nucleotide-diphossugar_trans"/>
</dbReference>
<dbReference type="InterPro" id="IPR056818">
    <property type="entry name" value="GlmU/GlgC-like_hexapep"/>
</dbReference>
<gene>
    <name evidence="5" type="primary">glgD</name>
    <name evidence="5" type="ORF">IAC61_00825</name>
</gene>
<dbReference type="PANTHER" id="PTHR43523">
    <property type="entry name" value="GLUCOSE-1-PHOSPHATE ADENYLYLTRANSFERASE-RELATED"/>
    <property type="match status" value="1"/>
</dbReference>
<dbReference type="Gene3D" id="2.160.10.10">
    <property type="entry name" value="Hexapeptide repeat proteins"/>
    <property type="match status" value="1"/>
</dbReference>
<keyword evidence="5" id="KW-0808">Transferase</keyword>
<dbReference type="InterPro" id="IPR005835">
    <property type="entry name" value="NTP_transferase_dom"/>
</dbReference>
<dbReference type="InterPro" id="IPR011004">
    <property type="entry name" value="Trimer_LpxA-like_sf"/>
</dbReference>
<dbReference type="Gene3D" id="3.90.550.10">
    <property type="entry name" value="Spore Coat Polysaccharide Biosynthesis Protein SpsA, Chain A"/>
    <property type="match status" value="1"/>
</dbReference>
<dbReference type="AlphaFoldDB" id="A0A9D9DFV4"/>
<name>A0A9D9DFV4_9FIRM</name>
<dbReference type="SUPFAM" id="SSF51161">
    <property type="entry name" value="Trimeric LpxA-like enzymes"/>
    <property type="match status" value="1"/>
</dbReference>
<reference evidence="5" key="1">
    <citation type="submission" date="2020-10" db="EMBL/GenBank/DDBJ databases">
        <authorList>
            <person name="Gilroy R."/>
        </authorList>
    </citation>
    <scope>NUCLEOTIDE SEQUENCE</scope>
    <source>
        <strain evidence="5">17113</strain>
    </source>
</reference>
<dbReference type="Pfam" id="PF24894">
    <property type="entry name" value="Hexapep_GlmU"/>
    <property type="match status" value="1"/>
</dbReference>
<dbReference type="NCBIfam" id="TIGR02092">
    <property type="entry name" value="glgD"/>
    <property type="match status" value="1"/>
</dbReference>
<dbReference type="GO" id="GO:0008878">
    <property type="term" value="F:glucose-1-phosphate adenylyltransferase activity"/>
    <property type="evidence" value="ECO:0007669"/>
    <property type="project" value="UniProtKB-EC"/>
</dbReference>
<dbReference type="Proteomes" id="UP000823634">
    <property type="component" value="Unassembled WGS sequence"/>
</dbReference>
<keyword evidence="5" id="KW-0548">Nucleotidyltransferase</keyword>
<evidence type="ECO:0000256" key="2">
    <source>
        <dbReference type="ARBA" id="ARBA00023056"/>
    </source>
</evidence>
<dbReference type="GO" id="GO:0005978">
    <property type="term" value="P:glycogen biosynthetic process"/>
    <property type="evidence" value="ECO:0007669"/>
    <property type="project" value="UniProtKB-KW"/>
</dbReference>
<sequence>MNNVIGIVNLHADPEIPQLTDSRPLGTFSFLGRYAFCDFPLSAFCNAGIETVGILVKDHLRSVMKHLGSMDAWVNNTKIGQMIVMYNEPAHRLPETNTDINNIRENDWVLYDSDASYIVIAPSHIVGSIDVRPILAEHIRRKDKVTVVGTKCRDPKSEFLTESILSVGAGGYVEDVRDNDGTIEGSSLVSLGIYIVNRTVLADMIHRYAPKNPTLSLDSLIYAVGREGGTRPHVYVYDGFVRSIDSFKHYMDYSFELFDRSKSAELFRSDWPIYTLTHDTPPAMYGKEAVVSNSFVANGAIVEGTVINSIVARNVRVAKTAVVKDSIIFSSSMIGDGAVVSHALIDKYSIITRSHKVTGTPNSPVYVQQGAIL</sequence>
<evidence type="ECO:0000313" key="6">
    <source>
        <dbReference type="Proteomes" id="UP000823634"/>
    </source>
</evidence>
<evidence type="ECO:0000313" key="5">
    <source>
        <dbReference type="EMBL" id="MBO8425848.1"/>
    </source>
</evidence>
<organism evidence="5 6">
    <name type="scientific">Candidatus Alloenteromonas pullistercoris</name>
    <dbReference type="NCBI Taxonomy" id="2840785"/>
    <lineage>
        <taxon>Bacteria</taxon>
        <taxon>Bacillati</taxon>
        <taxon>Bacillota</taxon>
        <taxon>Bacillota incertae sedis</taxon>
        <taxon>Candidatus Alloenteromonas</taxon>
    </lineage>
</organism>
<keyword evidence="2" id="KW-0320">Glycogen biosynthesis</keyword>
<evidence type="ECO:0000256" key="1">
    <source>
        <dbReference type="ARBA" id="ARBA00010443"/>
    </source>
</evidence>
<dbReference type="PANTHER" id="PTHR43523:SF6">
    <property type="entry name" value="GLYCOGEN BIOSYNTHESIS PROTEIN GLGD"/>
    <property type="match status" value="1"/>
</dbReference>
<reference evidence="5" key="2">
    <citation type="journal article" date="2021" name="PeerJ">
        <title>Extensive microbial diversity within the chicken gut microbiome revealed by metagenomics and culture.</title>
        <authorList>
            <person name="Gilroy R."/>
            <person name="Ravi A."/>
            <person name="Getino M."/>
            <person name="Pursley I."/>
            <person name="Horton D.L."/>
            <person name="Alikhan N.F."/>
            <person name="Baker D."/>
            <person name="Gharbi K."/>
            <person name="Hall N."/>
            <person name="Watson M."/>
            <person name="Adriaenssens E.M."/>
            <person name="Foster-Nyarko E."/>
            <person name="Jarju S."/>
            <person name="Secka A."/>
            <person name="Antonio M."/>
            <person name="Oren A."/>
            <person name="Chaudhuri R.R."/>
            <person name="La Ragione R."/>
            <person name="Hildebrand F."/>
            <person name="Pallen M.J."/>
        </authorList>
    </citation>
    <scope>NUCLEOTIDE SEQUENCE</scope>
    <source>
        <strain evidence="5">17113</strain>
    </source>
</reference>
<dbReference type="EMBL" id="JADINA010000007">
    <property type="protein sequence ID" value="MBO8425848.1"/>
    <property type="molecule type" value="Genomic_DNA"/>
</dbReference>
<comment type="similarity">
    <text evidence="1">Belongs to the bacterial/plant glucose-1-phosphate adenylyltransferase family.</text>
</comment>
<dbReference type="InterPro" id="IPR011832">
    <property type="entry name" value="GlgDAde_trans"/>
</dbReference>
<protein>
    <submittedName>
        <fullName evidence="5">Glucose-1-phosphate adenylyltransferase subunit GlgD</fullName>
        <ecNumber evidence="5">2.7.7.27</ecNumber>
    </submittedName>
</protein>
<feature type="domain" description="Glucose-1-phosphate adenylyltransferase/Bifunctional protein GlmU-like C-terminal hexapeptide" evidence="4">
    <location>
        <begin position="286"/>
        <end position="357"/>
    </location>
</feature>
<feature type="domain" description="Nucleotidyl transferase" evidence="3">
    <location>
        <begin position="19"/>
        <end position="208"/>
    </location>
</feature>
<dbReference type="EC" id="2.7.7.27" evidence="5"/>
<dbReference type="InterPro" id="IPR011831">
    <property type="entry name" value="ADP-Glc_PPase"/>
</dbReference>
<evidence type="ECO:0000259" key="4">
    <source>
        <dbReference type="Pfam" id="PF24894"/>
    </source>
</evidence>